<accession>A0AAU8HE86</accession>
<dbReference type="GO" id="GO:0016301">
    <property type="term" value="F:kinase activity"/>
    <property type="evidence" value="ECO:0007669"/>
    <property type="project" value="InterPro"/>
</dbReference>
<dbReference type="InterPro" id="IPR051549">
    <property type="entry name" value="PEP_Utilizing_Enz"/>
</dbReference>
<feature type="domain" description="Pyruvate phosphate dikinase AMP/ATP-binding" evidence="2">
    <location>
        <begin position="73"/>
        <end position="318"/>
    </location>
</feature>
<dbReference type="PANTHER" id="PTHR43615:SF1">
    <property type="entry name" value="PPDK_N DOMAIN-CONTAINING PROTEIN"/>
    <property type="match status" value="1"/>
</dbReference>
<dbReference type="EMBL" id="CP157762">
    <property type="protein sequence ID" value="XBP93471.1"/>
    <property type="molecule type" value="Genomic_DNA"/>
</dbReference>
<dbReference type="InterPro" id="IPR008279">
    <property type="entry name" value="PEP-util_enz_mobile_dom"/>
</dbReference>
<name>A0AAU8HE86_9ACTN</name>
<evidence type="ECO:0000259" key="2">
    <source>
        <dbReference type="Pfam" id="PF01326"/>
    </source>
</evidence>
<dbReference type="InterPro" id="IPR036637">
    <property type="entry name" value="Phosphohistidine_dom_sf"/>
</dbReference>
<dbReference type="EMBL" id="CP159342">
    <property type="protein sequence ID" value="XCH74169.1"/>
    <property type="molecule type" value="Genomic_DNA"/>
</dbReference>
<sequence length="896" mass="97471">MHMVDNSALLVDDESVLVAEPALFGRKFTRQIELAAAGFRVPPLACVPATVFDRAVAPVLGDPALPTGPPDVRAEELRKRVLAGGVPDELRRVLDERFDAIAGPDGLVAVRACVVPDATDPDSGEDSAQDPFAGLSDSFLYVRREELPERVAACWASAFNPEAVLYRAHKNIDPFAARVAVAVQRMVCGERSFVVFTRDPLNGSDRRVIAAAYGIGEGVVQEKADVDHFFVDPATGVVEAHVAAKSRAVGRDPANPAAGPVPVEVPPELAERPVLDDPQAREIATLAGAIAEHFGAPQDIEGTITADGVVHVVQARPIVIPTVAAPVAQILWDNNNTTETFPGVSCALTYSVGRELMEVGFTDLYRRMGVPEETIRHNRPRLRQMIGYLDGHVYYAIDNWYHLHGMMRCFRPLWSTWEQAVGLAGRHDERTPPNLAQTIVHLGEIGLRMAAHPRRVRDFLRWWDERHATLDVADLTPSEVVATYRRLWTEVGEWWGVTLVNGVFLFAATWAANGLLRRWAPEADRAVLNGLLSGGKMNKSALAVQSAVDLAARAAAVPELRAALLADTDARELWDELVAGRYGDDFAEALRTHLREYGDRALQDNKMEAITPREQPWTVLHSVRAYLRQGQDVERSLSAGRDAAQQARRELRRHLRDPARRALVRGAFGTMRTFLRLREDMRFRRSQLMGDLRALLLRQGDHLVTAGRLDTRRDVLDLTVEEVLGAFDGTAPTADLRGMAAVRAAERAAWTAAELTLPARFATDADRPVTDALATVAPASVAGPDGEAVLRGLASSSGIARGRAMVVLDPSVTADETRDRILVARETDPGWLFLMMSAKALVVERGTLLSHTAVTGRLLGIPTVVAVPGATTLIPDGCEIEVDGAAGTVRILGSAG</sequence>
<dbReference type="Pfam" id="PF00391">
    <property type="entry name" value="PEP-utilizers"/>
    <property type="match status" value="1"/>
</dbReference>
<dbReference type="Gene3D" id="3.30.1490.20">
    <property type="entry name" value="ATP-grasp fold, A domain"/>
    <property type="match status" value="1"/>
</dbReference>
<evidence type="ECO:0000313" key="4">
    <source>
        <dbReference type="EMBL" id="XCH74169.1"/>
    </source>
</evidence>
<reference evidence="3" key="1">
    <citation type="submission" date="2024-01" db="EMBL/GenBank/DDBJ databases">
        <title>The genome sequence of Micromonospora mangrovi CCTCC AA 2012012.</title>
        <authorList>
            <person name="Gao J."/>
        </authorList>
    </citation>
    <scope>NUCLEOTIDE SEQUENCE</scope>
    <source>
        <strain evidence="3">CCTCC AA 2012012</strain>
    </source>
</reference>
<dbReference type="SUPFAM" id="SSF56059">
    <property type="entry name" value="Glutathione synthetase ATP-binding domain-like"/>
    <property type="match status" value="1"/>
</dbReference>
<dbReference type="GO" id="GO:0005524">
    <property type="term" value="F:ATP binding"/>
    <property type="evidence" value="ECO:0007669"/>
    <property type="project" value="InterPro"/>
</dbReference>
<gene>
    <name evidence="4" type="ORF">ABUL08_28545</name>
    <name evidence="3" type="ORF">VK199_28460</name>
</gene>
<dbReference type="PANTHER" id="PTHR43615">
    <property type="entry name" value="PHOSPHOENOLPYRUVATE SYNTHASE-RELATED"/>
    <property type="match status" value="1"/>
</dbReference>
<dbReference type="InterPro" id="IPR013815">
    <property type="entry name" value="ATP_grasp_subdomain_1"/>
</dbReference>
<dbReference type="Pfam" id="PF01326">
    <property type="entry name" value="PPDK_N"/>
    <property type="match status" value="1"/>
</dbReference>
<dbReference type="Gene3D" id="3.30.470.20">
    <property type="entry name" value="ATP-grasp fold, B domain"/>
    <property type="match status" value="1"/>
</dbReference>
<dbReference type="AlphaFoldDB" id="A0AAU8HE86"/>
<proteinExistence type="predicted"/>
<dbReference type="Gene3D" id="3.50.30.10">
    <property type="entry name" value="Phosphohistidine domain"/>
    <property type="match status" value="1"/>
</dbReference>
<protein>
    <submittedName>
        <fullName evidence="4">PEP/pyruvate-binding domain-containing protein</fullName>
    </submittedName>
</protein>
<organism evidence="4">
    <name type="scientific">Micromonospora sp. CCTCC AA 2012012</name>
    <dbReference type="NCBI Taxonomy" id="3111921"/>
    <lineage>
        <taxon>Bacteria</taxon>
        <taxon>Bacillati</taxon>
        <taxon>Actinomycetota</taxon>
        <taxon>Actinomycetes</taxon>
        <taxon>Micromonosporales</taxon>
        <taxon>Micromonosporaceae</taxon>
        <taxon>Micromonospora</taxon>
    </lineage>
</organism>
<feature type="domain" description="PEP-utilising enzyme mobile" evidence="1">
    <location>
        <begin position="819"/>
        <end position="887"/>
    </location>
</feature>
<reference evidence="4" key="2">
    <citation type="submission" date="2024-06" db="EMBL/GenBank/DDBJ databases">
        <title>Micromonospora mangrovi CCTCC AA 2012012 genome sequences.</title>
        <authorList>
            <person name="Gao J."/>
        </authorList>
    </citation>
    <scope>NUCLEOTIDE SEQUENCE</scope>
    <source>
        <strain evidence="4">CCTCC AA 2012012</strain>
    </source>
</reference>
<evidence type="ECO:0000313" key="3">
    <source>
        <dbReference type="EMBL" id="XBP93471.1"/>
    </source>
</evidence>
<dbReference type="RefSeq" id="WP_350933132.1">
    <property type="nucleotide sequence ID" value="NZ_CP157762.1"/>
</dbReference>
<dbReference type="SUPFAM" id="SSF52009">
    <property type="entry name" value="Phosphohistidine domain"/>
    <property type="match status" value="1"/>
</dbReference>
<dbReference type="InterPro" id="IPR002192">
    <property type="entry name" value="PPDK_AMP/ATP-bd"/>
</dbReference>
<evidence type="ECO:0000259" key="1">
    <source>
        <dbReference type="Pfam" id="PF00391"/>
    </source>
</evidence>